<protein>
    <submittedName>
        <fullName evidence="1">Uncharacterized protein</fullName>
    </submittedName>
</protein>
<sequence>MESFSRGEFARILPYDSILTIYVNEQTYRKSPPLPESYRRKGNKGPIYCLLNYGVHLIAQTEELASLTSFKTSKMNVSIHSMSTLPALDDLQSKARLSGNLTLDLRPQRQTSTPHVVTHSNISRSRGAHMDCSRIAQQYSNAADSSPISPLTALCTNRCPPHPYLGGNGPSEAGSVSYSPPSFYPPSPSGQVFSFGIPGHHQTSALTT</sequence>
<proteinExistence type="predicted"/>
<gene>
    <name evidence="1" type="ORF">HNY73_017138</name>
</gene>
<dbReference type="EMBL" id="JABXBU010002227">
    <property type="protein sequence ID" value="KAF8774606.1"/>
    <property type="molecule type" value="Genomic_DNA"/>
</dbReference>
<reference evidence="1" key="2">
    <citation type="submission" date="2020-06" db="EMBL/GenBank/DDBJ databases">
        <authorList>
            <person name="Sheffer M."/>
        </authorList>
    </citation>
    <scope>NUCLEOTIDE SEQUENCE</scope>
</reference>
<accession>A0A8T0EPM2</accession>
<evidence type="ECO:0000313" key="1">
    <source>
        <dbReference type="EMBL" id="KAF8774606.1"/>
    </source>
</evidence>
<reference evidence="1" key="1">
    <citation type="journal article" date="2020" name="bioRxiv">
        <title>Chromosome-level reference genome of the European wasp spider Argiope bruennichi: a resource for studies on range expansion and evolutionary adaptation.</title>
        <authorList>
            <person name="Sheffer M.M."/>
            <person name="Hoppe A."/>
            <person name="Krehenwinkel H."/>
            <person name="Uhl G."/>
            <person name="Kuss A.W."/>
            <person name="Jensen L."/>
            <person name="Jensen C."/>
            <person name="Gillespie R.G."/>
            <person name="Hoff K.J."/>
            <person name="Prost S."/>
        </authorList>
    </citation>
    <scope>NUCLEOTIDE SEQUENCE</scope>
</reference>
<dbReference type="AlphaFoldDB" id="A0A8T0EPM2"/>
<comment type="caution">
    <text evidence="1">The sequence shown here is derived from an EMBL/GenBank/DDBJ whole genome shotgun (WGS) entry which is preliminary data.</text>
</comment>
<dbReference type="Proteomes" id="UP000807504">
    <property type="component" value="Unassembled WGS sequence"/>
</dbReference>
<name>A0A8T0EPM2_ARGBR</name>
<organism evidence="1 2">
    <name type="scientific">Argiope bruennichi</name>
    <name type="common">Wasp spider</name>
    <name type="synonym">Aranea bruennichi</name>
    <dbReference type="NCBI Taxonomy" id="94029"/>
    <lineage>
        <taxon>Eukaryota</taxon>
        <taxon>Metazoa</taxon>
        <taxon>Ecdysozoa</taxon>
        <taxon>Arthropoda</taxon>
        <taxon>Chelicerata</taxon>
        <taxon>Arachnida</taxon>
        <taxon>Araneae</taxon>
        <taxon>Araneomorphae</taxon>
        <taxon>Entelegynae</taxon>
        <taxon>Araneoidea</taxon>
        <taxon>Araneidae</taxon>
        <taxon>Argiope</taxon>
    </lineage>
</organism>
<keyword evidence="2" id="KW-1185">Reference proteome</keyword>
<evidence type="ECO:0000313" key="2">
    <source>
        <dbReference type="Proteomes" id="UP000807504"/>
    </source>
</evidence>